<comment type="subcellular location">
    <subcellularLocation>
        <location evidence="1">Endomembrane system</location>
        <topology evidence="1">Multi-pass membrane protein</topology>
    </subcellularLocation>
</comment>
<dbReference type="RefSeq" id="WP_245345377.1">
    <property type="nucleotide sequence ID" value="NZ_BMEL01000002.1"/>
</dbReference>
<evidence type="ECO:0000256" key="1">
    <source>
        <dbReference type="ARBA" id="ARBA00004127"/>
    </source>
</evidence>
<keyword evidence="4 6" id="KW-1133">Transmembrane helix</keyword>
<gene>
    <name evidence="8" type="primary">ywfM</name>
    <name evidence="8" type="ORF">GCM10010954_17800</name>
</gene>
<evidence type="ECO:0000256" key="3">
    <source>
        <dbReference type="ARBA" id="ARBA00022692"/>
    </source>
</evidence>
<reference evidence="8" key="1">
    <citation type="journal article" date="2014" name="Int. J. Syst. Evol. Microbiol.">
        <title>Complete genome sequence of Corynebacterium casei LMG S-19264T (=DSM 44701T), isolated from a smear-ripened cheese.</title>
        <authorList>
            <consortium name="US DOE Joint Genome Institute (JGI-PGF)"/>
            <person name="Walter F."/>
            <person name="Albersmeier A."/>
            <person name="Kalinowski J."/>
            <person name="Ruckert C."/>
        </authorList>
    </citation>
    <scope>NUCLEOTIDE SEQUENCE</scope>
    <source>
        <strain evidence="8">CGMCC 1.12153</strain>
    </source>
</reference>
<dbReference type="InterPro" id="IPR037185">
    <property type="entry name" value="EmrE-like"/>
</dbReference>
<proteinExistence type="inferred from homology"/>
<feature type="transmembrane region" description="Helical" evidence="6">
    <location>
        <begin position="66"/>
        <end position="85"/>
    </location>
</feature>
<evidence type="ECO:0000313" key="9">
    <source>
        <dbReference type="Proteomes" id="UP000660110"/>
    </source>
</evidence>
<name>A0A917EVW2_HALAA</name>
<dbReference type="EMBL" id="BMEL01000002">
    <property type="protein sequence ID" value="GGF19530.1"/>
    <property type="molecule type" value="Genomic_DNA"/>
</dbReference>
<feature type="transmembrane region" description="Helical" evidence="6">
    <location>
        <begin position="208"/>
        <end position="226"/>
    </location>
</feature>
<feature type="domain" description="EamA" evidence="7">
    <location>
        <begin position="7"/>
        <end position="136"/>
    </location>
</feature>
<feature type="domain" description="EamA" evidence="7">
    <location>
        <begin position="147"/>
        <end position="280"/>
    </location>
</feature>
<feature type="transmembrane region" description="Helical" evidence="6">
    <location>
        <begin position="33"/>
        <end position="54"/>
    </location>
</feature>
<protein>
    <submittedName>
        <fullName evidence="8">Transporter YwfM</fullName>
    </submittedName>
</protein>
<dbReference type="Gene3D" id="1.10.3730.20">
    <property type="match status" value="1"/>
</dbReference>
<accession>A0A917EVW2</accession>
<organism evidence="8 9">
    <name type="scientific">Halobacillus andaensis</name>
    <dbReference type="NCBI Taxonomy" id="1176239"/>
    <lineage>
        <taxon>Bacteria</taxon>
        <taxon>Bacillati</taxon>
        <taxon>Bacillota</taxon>
        <taxon>Bacilli</taxon>
        <taxon>Bacillales</taxon>
        <taxon>Bacillaceae</taxon>
        <taxon>Halobacillus</taxon>
    </lineage>
</organism>
<sequence length="291" mass="30677">MIKNIPFFMVLSAAVLWGTTGTAQTFLQNSHPISVGAMRLAVGGAFLTLTAAALKKFSFKKLSLRDVLLAAICMACYQPFFFSAVSMTGVAIGTVVGIGSAPIMAGAIDWAVRKRRKSIRWWVATALSVMGCMMLFMNSEDVVIDPLGTLFALGAGLSFAGYTLLSEKLVKSDSSISVAAIVFLSSAIMLSPLLFIFDSSWIFNENGIIVSLHLGVLATGVAYLLFSRGLVQVQGSTAVTLSLAEPLTAAVLGVFLVGEEFSFLSWVGIALILGGLTVLSVPQKTISSKAA</sequence>
<evidence type="ECO:0000313" key="8">
    <source>
        <dbReference type="EMBL" id="GGF19530.1"/>
    </source>
</evidence>
<evidence type="ECO:0000256" key="4">
    <source>
        <dbReference type="ARBA" id="ARBA00022989"/>
    </source>
</evidence>
<feature type="transmembrane region" description="Helical" evidence="6">
    <location>
        <begin position="119"/>
        <end position="137"/>
    </location>
</feature>
<dbReference type="InterPro" id="IPR050638">
    <property type="entry name" value="AA-Vitamin_Transporters"/>
</dbReference>
<keyword evidence="3 6" id="KW-0812">Transmembrane</keyword>
<feature type="transmembrane region" description="Helical" evidence="6">
    <location>
        <begin position="143"/>
        <end position="164"/>
    </location>
</feature>
<dbReference type="AlphaFoldDB" id="A0A917EVW2"/>
<evidence type="ECO:0000256" key="5">
    <source>
        <dbReference type="ARBA" id="ARBA00023136"/>
    </source>
</evidence>
<evidence type="ECO:0000256" key="2">
    <source>
        <dbReference type="ARBA" id="ARBA00007362"/>
    </source>
</evidence>
<dbReference type="GO" id="GO:0016020">
    <property type="term" value="C:membrane"/>
    <property type="evidence" value="ECO:0007669"/>
    <property type="project" value="UniProtKB-SubCell"/>
</dbReference>
<feature type="transmembrane region" description="Helical" evidence="6">
    <location>
        <begin position="176"/>
        <end position="196"/>
    </location>
</feature>
<keyword evidence="5 6" id="KW-0472">Membrane</keyword>
<dbReference type="Pfam" id="PF00892">
    <property type="entry name" value="EamA"/>
    <property type="match status" value="2"/>
</dbReference>
<feature type="transmembrane region" description="Helical" evidence="6">
    <location>
        <begin position="238"/>
        <end position="257"/>
    </location>
</feature>
<reference evidence="8" key="2">
    <citation type="submission" date="2020-09" db="EMBL/GenBank/DDBJ databases">
        <authorList>
            <person name="Sun Q."/>
            <person name="Zhou Y."/>
        </authorList>
    </citation>
    <scope>NUCLEOTIDE SEQUENCE</scope>
    <source>
        <strain evidence="8">CGMCC 1.12153</strain>
    </source>
</reference>
<feature type="transmembrane region" description="Helical" evidence="6">
    <location>
        <begin position="91"/>
        <end position="112"/>
    </location>
</feature>
<dbReference type="PANTHER" id="PTHR32322:SF2">
    <property type="entry name" value="EAMA DOMAIN-CONTAINING PROTEIN"/>
    <property type="match status" value="1"/>
</dbReference>
<feature type="transmembrane region" description="Helical" evidence="6">
    <location>
        <begin position="263"/>
        <end position="281"/>
    </location>
</feature>
<dbReference type="Proteomes" id="UP000660110">
    <property type="component" value="Unassembled WGS sequence"/>
</dbReference>
<dbReference type="SUPFAM" id="SSF103481">
    <property type="entry name" value="Multidrug resistance efflux transporter EmrE"/>
    <property type="match status" value="2"/>
</dbReference>
<evidence type="ECO:0000259" key="7">
    <source>
        <dbReference type="Pfam" id="PF00892"/>
    </source>
</evidence>
<dbReference type="PANTHER" id="PTHR32322">
    <property type="entry name" value="INNER MEMBRANE TRANSPORTER"/>
    <property type="match status" value="1"/>
</dbReference>
<comment type="similarity">
    <text evidence="2">Belongs to the EamA transporter family.</text>
</comment>
<dbReference type="InterPro" id="IPR000620">
    <property type="entry name" value="EamA_dom"/>
</dbReference>
<comment type="caution">
    <text evidence="8">The sequence shown here is derived from an EMBL/GenBank/DDBJ whole genome shotgun (WGS) entry which is preliminary data.</text>
</comment>
<evidence type="ECO:0000256" key="6">
    <source>
        <dbReference type="SAM" id="Phobius"/>
    </source>
</evidence>
<keyword evidence="9" id="KW-1185">Reference proteome</keyword>